<sequence>MYFLLSVFAAIALAIPTYGASLLVFFLVKNWFDTKAANHILNVISRSVKTQESQELYHINKAAIRRAFTMLSAKYEEETSHRLTFFSGMVKHPMHTNTISVFVVYSPRNGTKNKIEISTKVFQPLTTASLEDGSFLDALIKPRSTF</sequence>
<evidence type="ECO:0000313" key="2">
    <source>
        <dbReference type="Proteomes" id="UP000325607"/>
    </source>
</evidence>
<dbReference type="EMBL" id="CABVGX010000006">
    <property type="protein sequence ID" value="VVM57812.1"/>
    <property type="molecule type" value="Genomic_DNA"/>
</dbReference>
<accession>A0A5E6QXU0</accession>
<reference evidence="1 2" key="1">
    <citation type="submission" date="2019-09" db="EMBL/GenBank/DDBJ databases">
        <authorList>
            <person name="Chandra G."/>
            <person name="Truman W A."/>
        </authorList>
    </citation>
    <scope>NUCLEOTIDE SEQUENCE [LARGE SCALE GENOMIC DNA]</scope>
    <source>
        <strain evidence="1">PS645</strain>
    </source>
</reference>
<dbReference type="OrthoDB" id="6971164at2"/>
<evidence type="ECO:0000313" key="1">
    <source>
        <dbReference type="EMBL" id="VVM57812.1"/>
    </source>
</evidence>
<organism evidence="1 2">
    <name type="scientific">Pseudomonas fluorescens</name>
    <dbReference type="NCBI Taxonomy" id="294"/>
    <lineage>
        <taxon>Bacteria</taxon>
        <taxon>Pseudomonadati</taxon>
        <taxon>Pseudomonadota</taxon>
        <taxon>Gammaproteobacteria</taxon>
        <taxon>Pseudomonadales</taxon>
        <taxon>Pseudomonadaceae</taxon>
        <taxon>Pseudomonas</taxon>
    </lineage>
</organism>
<dbReference type="Proteomes" id="UP000325607">
    <property type="component" value="Unassembled WGS sequence"/>
</dbReference>
<gene>
    <name evidence="1" type="ORF">PS645_01095</name>
</gene>
<proteinExistence type="predicted"/>
<dbReference type="RefSeq" id="WP_150579536.1">
    <property type="nucleotide sequence ID" value="NZ_CABVGX010000006.1"/>
</dbReference>
<protein>
    <submittedName>
        <fullName evidence="1">Uncharacterized protein</fullName>
    </submittedName>
</protein>
<name>A0A5E6QXU0_PSEFL</name>
<dbReference type="AlphaFoldDB" id="A0A5E6QXU0"/>